<gene>
    <name evidence="3" type="ORF">ACFQ4L_02870</name>
</gene>
<evidence type="ECO:0000256" key="1">
    <source>
        <dbReference type="ARBA" id="ARBA00007521"/>
    </source>
</evidence>
<reference evidence="4" key="1">
    <citation type="journal article" date="2019" name="Int. J. Syst. Evol. Microbiol.">
        <title>The Global Catalogue of Microorganisms (GCM) 10K type strain sequencing project: providing services to taxonomists for standard genome sequencing and annotation.</title>
        <authorList>
            <consortium name="The Broad Institute Genomics Platform"/>
            <consortium name="The Broad Institute Genome Sequencing Center for Infectious Disease"/>
            <person name="Wu L."/>
            <person name="Ma J."/>
        </authorList>
    </citation>
    <scope>NUCLEOTIDE SEQUENCE [LARGE SCALE GENOMIC DNA]</scope>
    <source>
        <strain evidence="4">CCM 8951</strain>
    </source>
</reference>
<protein>
    <submittedName>
        <fullName evidence="3">Type II toxin-antitoxin system PemK/MazF family toxin</fullName>
    </submittedName>
</protein>
<dbReference type="SUPFAM" id="SSF50118">
    <property type="entry name" value="Cell growth inhibitor/plasmid maintenance toxic component"/>
    <property type="match status" value="1"/>
</dbReference>
<proteinExistence type="inferred from homology"/>
<comment type="caution">
    <text evidence="3">The sequence shown here is derived from an EMBL/GenBank/DDBJ whole genome shotgun (WGS) entry which is preliminary data.</text>
</comment>
<dbReference type="PANTHER" id="PTHR33988:SF3">
    <property type="entry name" value="ENDORIBONUCLEASE TOXIN CHPB-RELATED"/>
    <property type="match status" value="1"/>
</dbReference>
<dbReference type="PANTHER" id="PTHR33988">
    <property type="entry name" value="ENDORIBONUCLEASE MAZF-RELATED"/>
    <property type="match status" value="1"/>
</dbReference>
<evidence type="ECO:0000256" key="2">
    <source>
        <dbReference type="ARBA" id="ARBA00022649"/>
    </source>
</evidence>
<dbReference type="RefSeq" id="WP_125576344.1">
    <property type="nucleotide sequence ID" value="NZ_JBHTOF010000022.1"/>
</dbReference>
<comment type="similarity">
    <text evidence="1">Belongs to the PemK/MazF family.</text>
</comment>
<dbReference type="InterPro" id="IPR003477">
    <property type="entry name" value="PemK-like"/>
</dbReference>
<dbReference type="EMBL" id="JBHTOF010000022">
    <property type="protein sequence ID" value="MFD1465033.1"/>
    <property type="molecule type" value="Genomic_DNA"/>
</dbReference>
<sequence>MNPYHFHGYTPHQRDLVSVNFDPSVGREIRKRRPALVISATTFNAQTGYVAICPITSTIRNSPGFIDLHAHQLSGQIVALQFRTIDFISAQREIQYIEQASAADFMKVAQVIHDSLGFDEVISNL</sequence>
<evidence type="ECO:0000313" key="4">
    <source>
        <dbReference type="Proteomes" id="UP001597244"/>
    </source>
</evidence>
<dbReference type="InterPro" id="IPR011067">
    <property type="entry name" value="Plasmid_toxin/cell-grow_inhib"/>
</dbReference>
<accession>A0ABW4DMM2</accession>
<dbReference type="Pfam" id="PF02452">
    <property type="entry name" value="PemK_toxin"/>
    <property type="match status" value="1"/>
</dbReference>
<dbReference type="Gene3D" id="2.30.30.110">
    <property type="match status" value="1"/>
</dbReference>
<dbReference type="Proteomes" id="UP001597244">
    <property type="component" value="Unassembled WGS sequence"/>
</dbReference>
<organism evidence="3 4">
    <name type="scientific">Lapidilactobacillus mulanensis</name>
    <dbReference type="NCBI Taxonomy" id="2485999"/>
    <lineage>
        <taxon>Bacteria</taxon>
        <taxon>Bacillati</taxon>
        <taxon>Bacillota</taxon>
        <taxon>Bacilli</taxon>
        <taxon>Lactobacillales</taxon>
        <taxon>Lactobacillaceae</taxon>
        <taxon>Lapidilactobacillus</taxon>
    </lineage>
</organism>
<name>A0ABW4DMM2_9LACO</name>
<keyword evidence="4" id="KW-1185">Reference proteome</keyword>
<evidence type="ECO:0000313" key="3">
    <source>
        <dbReference type="EMBL" id="MFD1465033.1"/>
    </source>
</evidence>
<keyword evidence="2" id="KW-1277">Toxin-antitoxin system</keyword>